<evidence type="ECO:0000259" key="4">
    <source>
        <dbReference type="PROSITE" id="PS50930"/>
    </source>
</evidence>
<feature type="modified residue" description="4-aspartylphosphate" evidence="2">
    <location>
        <position position="55"/>
    </location>
</feature>
<gene>
    <name evidence="5" type="ORF">ACFFJP_01185</name>
</gene>
<dbReference type="PANTHER" id="PTHR37299:SF1">
    <property type="entry name" value="STAGE 0 SPORULATION PROTEIN A HOMOLOG"/>
    <property type="match status" value="1"/>
</dbReference>
<evidence type="ECO:0000259" key="3">
    <source>
        <dbReference type="PROSITE" id="PS50110"/>
    </source>
</evidence>
<dbReference type="InterPro" id="IPR001789">
    <property type="entry name" value="Sig_transdc_resp-reg_receiver"/>
</dbReference>
<organism evidence="5 6">
    <name type="scientific">Rheinheimera tilapiae</name>
    <dbReference type="NCBI Taxonomy" id="875043"/>
    <lineage>
        <taxon>Bacteria</taxon>
        <taxon>Pseudomonadati</taxon>
        <taxon>Pseudomonadota</taxon>
        <taxon>Gammaproteobacteria</taxon>
        <taxon>Chromatiales</taxon>
        <taxon>Chromatiaceae</taxon>
        <taxon>Rheinheimera</taxon>
    </lineage>
</organism>
<dbReference type="Pfam" id="PF00072">
    <property type="entry name" value="Response_reg"/>
    <property type="match status" value="1"/>
</dbReference>
<evidence type="ECO:0000313" key="5">
    <source>
        <dbReference type="EMBL" id="MFC0046899.1"/>
    </source>
</evidence>
<accession>A0ABV6B938</accession>
<dbReference type="InterPro" id="IPR007492">
    <property type="entry name" value="LytTR_DNA-bd_dom"/>
</dbReference>
<name>A0ABV6B938_9GAMM</name>
<reference evidence="5 6" key="1">
    <citation type="submission" date="2024-09" db="EMBL/GenBank/DDBJ databases">
        <authorList>
            <person name="Sun Q."/>
            <person name="Mori K."/>
        </authorList>
    </citation>
    <scope>NUCLEOTIDE SEQUENCE [LARGE SCALE GENOMIC DNA]</scope>
    <source>
        <strain evidence="5 6">KCTC 23315</strain>
    </source>
</reference>
<keyword evidence="2" id="KW-0597">Phosphoprotein</keyword>
<dbReference type="SMART" id="SM00448">
    <property type="entry name" value="REC"/>
    <property type="match status" value="1"/>
</dbReference>
<dbReference type="InterPro" id="IPR046947">
    <property type="entry name" value="LytR-like"/>
</dbReference>
<dbReference type="SUPFAM" id="SSF52172">
    <property type="entry name" value="CheY-like"/>
    <property type="match status" value="1"/>
</dbReference>
<keyword evidence="1" id="KW-0902">Two-component regulatory system</keyword>
<dbReference type="PROSITE" id="PS50930">
    <property type="entry name" value="HTH_LYTTR"/>
    <property type="match status" value="1"/>
</dbReference>
<protein>
    <submittedName>
        <fullName evidence="5">LytR/AlgR family response regulator transcription factor</fullName>
    </submittedName>
</protein>
<dbReference type="Proteomes" id="UP001589813">
    <property type="component" value="Unassembled WGS sequence"/>
</dbReference>
<dbReference type="Pfam" id="PF04397">
    <property type="entry name" value="LytTR"/>
    <property type="match status" value="1"/>
</dbReference>
<dbReference type="RefSeq" id="WP_377239582.1">
    <property type="nucleotide sequence ID" value="NZ_JBHLXP010000001.1"/>
</dbReference>
<proteinExistence type="predicted"/>
<feature type="domain" description="Response regulatory" evidence="3">
    <location>
        <begin position="3"/>
        <end position="115"/>
    </location>
</feature>
<dbReference type="PROSITE" id="PS50110">
    <property type="entry name" value="RESPONSE_REGULATORY"/>
    <property type="match status" value="1"/>
</dbReference>
<comment type="caution">
    <text evidence="5">The sequence shown here is derived from an EMBL/GenBank/DDBJ whole genome shotgun (WGS) entry which is preliminary data.</text>
</comment>
<dbReference type="EMBL" id="JBHLXP010000001">
    <property type="protein sequence ID" value="MFC0046899.1"/>
    <property type="molecule type" value="Genomic_DNA"/>
</dbReference>
<evidence type="ECO:0000256" key="2">
    <source>
        <dbReference type="PROSITE-ProRule" id="PRU00169"/>
    </source>
</evidence>
<dbReference type="SMART" id="SM00850">
    <property type="entry name" value="LytTR"/>
    <property type="match status" value="1"/>
</dbReference>
<evidence type="ECO:0000256" key="1">
    <source>
        <dbReference type="ARBA" id="ARBA00023012"/>
    </source>
</evidence>
<keyword evidence="6" id="KW-1185">Reference proteome</keyword>
<feature type="domain" description="HTH LytTR-type" evidence="4">
    <location>
        <begin position="136"/>
        <end position="241"/>
    </location>
</feature>
<dbReference type="Gene3D" id="2.40.50.1020">
    <property type="entry name" value="LytTr DNA-binding domain"/>
    <property type="match status" value="1"/>
</dbReference>
<dbReference type="Gene3D" id="3.40.50.2300">
    <property type="match status" value="1"/>
</dbReference>
<evidence type="ECO:0000313" key="6">
    <source>
        <dbReference type="Proteomes" id="UP001589813"/>
    </source>
</evidence>
<dbReference type="PANTHER" id="PTHR37299">
    <property type="entry name" value="TRANSCRIPTIONAL REGULATOR-RELATED"/>
    <property type="match status" value="1"/>
</dbReference>
<sequence length="242" mass="26658">MWKTLIVDDERLARSELKRLLQAHPNIEIVAEADSADSARDILAAQPDIALVFLDIQMPGCTGLELAAELRPNLFFVFCTAFDSYALDAFALNALDYLVKPIVPQRLAQSLSRLPAAPAGVSDTSQQSYLPDHHGLLLKFGENSRIVRLSEISRFESVGNHSAVYTPYGKSFVLSSLSRIEQRLDPQQFFKASRADIIRISAITALEPGLAAGSMLAILQDGQQIDVSRRQVQQLKTLFGGF</sequence>
<dbReference type="InterPro" id="IPR011006">
    <property type="entry name" value="CheY-like_superfamily"/>
</dbReference>